<feature type="compositionally biased region" description="Polar residues" evidence="1">
    <location>
        <begin position="224"/>
        <end position="236"/>
    </location>
</feature>
<dbReference type="KEGG" id="pif:PITG_00925"/>
<feature type="region of interest" description="Disordered" evidence="1">
    <location>
        <begin position="209"/>
        <end position="236"/>
    </location>
</feature>
<dbReference type="OMA" id="MHFAHES"/>
<organism evidence="2 3">
    <name type="scientific">Phytophthora infestans (strain T30-4)</name>
    <name type="common">Potato late blight agent</name>
    <dbReference type="NCBI Taxonomy" id="403677"/>
    <lineage>
        <taxon>Eukaryota</taxon>
        <taxon>Sar</taxon>
        <taxon>Stramenopiles</taxon>
        <taxon>Oomycota</taxon>
        <taxon>Peronosporomycetes</taxon>
        <taxon>Peronosporales</taxon>
        <taxon>Peronosporaceae</taxon>
        <taxon>Phytophthora</taxon>
    </lineage>
</organism>
<dbReference type="AlphaFoldDB" id="D0MS10"/>
<evidence type="ECO:0000313" key="3">
    <source>
        <dbReference type="Proteomes" id="UP000006643"/>
    </source>
</evidence>
<reference evidence="3" key="1">
    <citation type="journal article" date="2009" name="Nature">
        <title>Genome sequence and analysis of the Irish potato famine pathogen Phytophthora infestans.</title>
        <authorList>
            <consortium name="The Broad Institute Genome Sequencing Platform"/>
            <person name="Haas B.J."/>
            <person name="Kamoun S."/>
            <person name="Zody M.C."/>
            <person name="Jiang R.H."/>
            <person name="Handsaker R.E."/>
            <person name="Cano L.M."/>
            <person name="Grabherr M."/>
            <person name="Kodira C.D."/>
            <person name="Raffaele S."/>
            <person name="Torto-Alalibo T."/>
            <person name="Bozkurt T.O."/>
            <person name="Ah-Fong A.M."/>
            <person name="Alvarado L."/>
            <person name="Anderson V.L."/>
            <person name="Armstrong M.R."/>
            <person name="Avrova A."/>
            <person name="Baxter L."/>
            <person name="Beynon J."/>
            <person name="Boevink P.C."/>
            <person name="Bollmann S.R."/>
            <person name="Bos J.I."/>
            <person name="Bulone V."/>
            <person name="Cai G."/>
            <person name="Cakir C."/>
            <person name="Carrington J.C."/>
            <person name="Chawner M."/>
            <person name="Conti L."/>
            <person name="Costanzo S."/>
            <person name="Ewan R."/>
            <person name="Fahlgren N."/>
            <person name="Fischbach M.A."/>
            <person name="Fugelstad J."/>
            <person name="Gilroy E.M."/>
            <person name="Gnerre S."/>
            <person name="Green P.J."/>
            <person name="Grenville-Briggs L.J."/>
            <person name="Griffith J."/>
            <person name="Grunwald N.J."/>
            <person name="Horn K."/>
            <person name="Horner N.R."/>
            <person name="Hu C.H."/>
            <person name="Huitema E."/>
            <person name="Jeong D.H."/>
            <person name="Jones A.M."/>
            <person name="Jones J.D."/>
            <person name="Jones R.W."/>
            <person name="Karlsson E.K."/>
            <person name="Kunjeti S.G."/>
            <person name="Lamour K."/>
            <person name="Liu Z."/>
            <person name="Ma L."/>
            <person name="Maclean D."/>
            <person name="Chibucos M.C."/>
            <person name="McDonald H."/>
            <person name="McWalters J."/>
            <person name="Meijer H.J."/>
            <person name="Morgan W."/>
            <person name="Morris P.F."/>
            <person name="Munro C.A."/>
            <person name="O'Neill K."/>
            <person name="Ospina-Giraldo M."/>
            <person name="Pinzon A."/>
            <person name="Pritchard L."/>
            <person name="Ramsahoye B."/>
            <person name="Ren Q."/>
            <person name="Restrepo S."/>
            <person name="Roy S."/>
            <person name="Sadanandom A."/>
            <person name="Savidor A."/>
            <person name="Schornack S."/>
            <person name="Schwartz D.C."/>
            <person name="Schumann U.D."/>
            <person name="Schwessinger B."/>
            <person name="Seyer L."/>
            <person name="Sharpe T."/>
            <person name="Silvar C."/>
            <person name="Song J."/>
            <person name="Studholme D.J."/>
            <person name="Sykes S."/>
            <person name="Thines M."/>
            <person name="van de Vondervoort P.J."/>
            <person name="Phuntumart V."/>
            <person name="Wawra S."/>
            <person name="Weide R."/>
            <person name="Win J."/>
            <person name="Young C."/>
            <person name="Zhou S."/>
            <person name="Fry W."/>
            <person name="Meyers B.C."/>
            <person name="van West P."/>
            <person name="Ristaino J."/>
            <person name="Govers F."/>
            <person name="Birch P.R."/>
            <person name="Whisson S.C."/>
            <person name="Judelson H.S."/>
            <person name="Nusbaum C."/>
        </authorList>
    </citation>
    <scope>NUCLEOTIDE SEQUENCE [LARGE SCALE GENOMIC DNA]</scope>
    <source>
        <strain evidence="3">T30-4</strain>
    </source>
</reference>
<dbReference type="RefSeq" id="XP_002909465.1">
    <property type="nucleotide sequence ID" value="XM_002909419.1"/>
</dbReference>
<dbReference type="eggNOG" id="ENOG502RFXA">
    <property type="taxonomic scope" value="Eukaryota"/>
</dbReference>
<name>D0MS10_PHYIT</name>
<sequence>MKTMPTYSPCCSRTEARGRSATTFRPTTLEQQIYNVIGHTDNQGKDAQCILECTQARESRIRGAPPVLRGAFDFGFHVRGLSVMHFERVRRATPLDASGSVINMTDFSRKNGLQSATTDPSYTVFMDALTNLRQFGRKFYNADTMDRLLLWINMKLGKFRGLVISDGLAVAILVKDEFSLHDSLLAVLLYDLQKAKLIELEAMLKAQQHATTSMHSRPRESRPTRQSSGVPKSLTRTLPKQGSLELCLKYLSKTGCNGNGVPGKFFSKYRAHFRPKSLSPEAKTHIETHFGGLAPEFVDL</sequence>
<evidence type="ECO:0000313" key="2">
    <source>
        <dbReference type="EMBL" id="EEY58279.1"/>
    </source>
</evidence>
<dbReference type="EMBL" id="DS028118">
    <property type="protein sequence ID" value="EEY58279.1"/>
    <property type="molecule type" value="Genomic_DNA"/>
</dbReference>
<dbReference type="InParanoid" id="D0MS10"/>
<dbReference type="Proteomes" id="UP000006643">
    <property type="component" value="Unassembled WGS sequence"/>
</dbReference>
<protein>
    <submittedName>
        <fullName evidence="2">Uncharacterized protein</fullName>
    </submittedName>
</protein>
<dbReference type="HOGENOM" id="CLU_059850_0_0_1"/>
<proteinExistence type="predicted"/>
<dbReference type="VEuPathDB" id="FungiDB:PITG_00925"/>
<dbReference type="GeneID" id="9473017"/>
<accession>D0MS10</accession>
<keyword evidence="3" id="KW-1185">Reference proteome</keyword>
<dbReference type="OrthoDB" id="125953at2759"/>
<evidence type="ECO:0000256" key="1">
    <source>
        <dbReference type="SAM" id="MobiDB-lite"/>
    </source>
</evidence>
<gene>
    <name evidence="2" type="ORF">PITG_00925</name>
</gene>